<organism evidence="2">
    <name type="scientific">hydrothermal vent metagenome</name>
    <dbReference type="NCBI Taxonomy" id="652676"/>
    <lineage>
        <taxon>unclassified sequences</taxon>
        <taxon>metagenomes</taxon>
        <taxon>ecological metagenomes</taxon>
    </lineage>
</organism>
<protein>
    <recommendedName>
        <fullName evidence="1">Transposase Tn5 dimerisation domain-containing protein</fullName>
    </recommendedName>
</protein>
<dbReference type="EMBL" id="UOEU01000773">
    <property type="protein sequence ID" value="VAW39987.1"/>
    <property type="molecule type" value="Genomic_DNA"/>
</dbReference>
<name>A0A3B0VNQ2_9ZZZZ</name>
<reference evidence="2" key="1">
    <citation type="submission" date="2018-06" db="EMBL/GenBank/DDBJ databases">
        <authorList>
            <person name="Zhirakovskaya E."/>
        </authorList>
    </citation>
    <scope>NUCLEOTIDE SEQUENCE</scope>
</reference>
<feature type="domain" description="Transposase Tn5 dimerisation" evidence="1">
    <location>
        <begin position="3"/>
        <end position="63"/>
    </location>
</feature>
<gene>
    <name evidence="2" type="ORF">MNBD_CHLOROFLEXI01-1348</name>
</gene>
<feature type="non-terminal residue" evidence="2">
    <location>
        <position position="1"/>
    </location>
</feature>
<dbReference type="InterPro" id="IPR012337">
    <property type="entry name" value="RNaseH-like_sf"/>
</dbReference>
<dbReference type="Gene3D" id="1.10.740.10">
    <property type="entry name" value="Transferase Inhibitor Protein From Tn5, Chain"/>
    <property type="match status" value="1"/>
</dbReference>
<accession>A0A3B0VNQ2</accession>
<dbReference type="PANTHER" id="PTHR37319">
    <property type="entry name" value="TRANSPOSASE"/>
    <property type="match status" value="1"/>
</dbReference>
<dbReference type="PANTHER" id="PTHR37319:SF1">
    <property type="entry name" value="TRANSPOSASE TN5 DIMERISATION DOMAIN-CONTAINING PROTEIN"/>
    <property type="match status" value="1"/>
</dbReference>
<dbReference type="Pfam" id="PF02281">
    <property type="entry name" value="Dimer_Tnp_Tn5"/>
    <property type="match status" value="1"/>
</dbReference>
<dbReference type="SUPFAM" id="SSF53098">
    <property type="entry name" value="Ribonuclease H-like"/>
    <property type="match status" value="1"/>
</dbReference>
<sequence length="79" mass="9204">TVILAEHEWQALYMRVHRTSTLPTQSPTVYEAVRWIGQLGGFLGRKNDGEPGITVIWRGWQRLQDIATTWYLVKERTYG</sequence>
<evidence type="ECO:0000259" key="1">
    <source>
        <dbReference type="Pfam" id="PF02281"/>
    </source>
</evidence>
<dbReference type="InterPro" id="IPR047768">
    <property type="entry name" value="Tn5p-like"/>
</dbReference>
<dbReference type="InterPro" id="IPR003201">
    <property type="entry name" value="Transposase_Tn5"/>
</dbReference>
<dbReference type="AlphaFoldDB" id="A0A3B0VNQ2"/>
<proteinExistence type="predicted"/>
<dbReference type="InterPro" id="IPR014737">
    <property type="entry name" value="Transposase_Tn5-like_C"/>
</dbReference>
<evidence type="ECO:0000313" key="2">
    <source>
        <dbReference type="EMBL" id="VAW39987.1"/>
    </source>
</evidence>